<dbReference type="Gene3D" id="3.40.630.30">
    <property type="match status" value="1"/>
</dbReference>
<dbReference type="InterPro" id="IPR016181">
    <property type="entry name" value="Acyl_CoA_acyltransferase"/>
</dbReference>
<gene>
    <name evidence="1" type="ORF">IS491_15270</name>
</gene>
<protein>
    <submittedName>
        <fullName evidence="1">Uncharacterized protein</fullName>
    </submittedName>
</protein>
<dbReference type="Proteomes" id="UP000631418">
    <property type="component" value="Unassembled WGS sequence"/>
</dbReference>
<organism evidence="1 2">
    <name type="scientific">Clostridium beijerinckii</name>
    <name type="common">Clostridium MP</name>
    <dbReference type="NCBI Taxonomy" id="1520"/>
    <lineage>
        <taxon>Bacteria</taxon>
        <taxon>Bacillati</taxon>
        <taxon>Bacillota</taxon>
        <taxon>Clostridia</taxon>
        <taxon>Eubacteriales</taxon>
        <taxon>Clostridiaceae</taxon>
        <taxon>Clostridium</taxon>
    </lineage>
</organism>
<evidence type="ECO:0000313" key="2">
    <source>
        <dbReference type="Proteomes" id="UP000631418"/>
    </source>
</evidence>
<dbReference type="AlphaFoldDB" id="A0AAE2RTA6"/>
<evidence type="ECO:0000313" key="1">
    <source>
        <dbReference type="EMBL" id="MBF7810001.1"/>
    </source>
</evidence>
<comment type="caution">
    <text evidence="1">The sequence shown here is derived from an EMBL/GenBank/DDBJ whole genome shotgun (WGS) entry which is preliminary data.</text>
</comment>
<proteinExistence type="predicted"/>
<accession>A0AAE2RTA6</accession>
<dbReference type="EMBL" id="JADOEF010000001">
    <property type="protein sequence ID" value="MBF7810001.1"/>
    <property type="molecule type" value="Genomic_DNA"/>
</dbReference>
<dbReference type="RefSeq" id="WP_023973822.1">
    <property type="nucleotide sequence ID" value="NZ_CP073279.1"/>
</dbReference>
<dbReference type="SUPFAM" id="SSF55729">
    <property type="entry name" value="Acyl-CoA N-acyltransferases (Nat)"/>
    <property type="match status" value="1"/>
</dbReference>
<reference evidence="1" key="1">
    <citation type="submission" date="2020-11" db="EMBL/GenBank/DDBJ databases">
        <authorList>
            <person name="Thieme N."/>
            <person name="Liebl W."/>
            <person name="Zverlov V."/>
        </authorList>
    </citation>
    <scope>NUCLEOTIDE SEQUENCE</scope>
    <source>
        <strain evidence="1">NT08</strain>
    </source>
</reference>
<sequence length="77" mass="8954">MKITFEKLSNLSLIYIKLKEFNVKVKTIQALKEQGISEVALVAFETNELGNSFWESQGFEERDDLVYRNKILNDINV</sequence>
<name>A0AAE2RTA6_CLOBE</name>